<keyword evidence="2" id="KW-1015">Disulfide bond</keyword>
<dbReference type="PROSITE" id="PS51808">
    <property type="entry name" value="CHCH"/>
    <property type="match status" value="1"/>
</dbReference>
<dbReference type="OrthoDB" id="6224010at2759"/>
<evidence type="ECO:0000256" key="2">
    <source>
        <dbReference type="ARBA" id="ARBA00023157"/>
    </source>
</evidence>
<dbReference type="InterPro" id="IPR013892">
    <property type="entry name" value="Cyt_c_biogenesis_Cmc1-like"/>
</dbReference>
<organism evidence="5 6">
    <name type="scientific">Trichoderma asperellum (strain ATCC 204424 / CBS 433.97 / NBRC 101777)</name>
    <dbReference type="NCBI Taxonomy" id="1042311"/>
    <lineage>
        <taxon>Eukaryota</taxon>
        <taxon>Fungi</taxon>
        <taxon>Dikarya</taxon>
        <taxon>Ascomycota</taxon>
        <taxon>Pezizomycotina</taxon>
        <taxon>Sordariomycetes</taxon>
        <taxon>Hypocreomycetidae</taxon>
        <taxon>Hypocreales</taxon>
        <taxon>Hypocreaceae</taxon>
        <taxon>Trichoderma</taxon>
    </lineage>
</organism>
<comment type="subcellular location">
    <subcellularLocation>
        <location evidence="3">Mitochondrion inner membrane</location>
    </subcellularLocation>
</comment>
<dbReference type="AlphaFoldDB" id="A0A2T3Z7M4"/>
<keyword evidence="6" id="KW-1185">Reference proteome</keyword>
<dbReference type="STRING" id="1042311.A0A2T3Z7M4"/>
<keyword evidence="3" id="KW-0999">Mitochondrion inner membrane</keyword>
<dbReference type="GO" id="GO:0005743">
    <property type="term" value="C:mitochondrial inner membrane"/>
    <property type="evidence" value="ECO:0007669"/>
    <property type="project" value="UniProtKB-SubCell"/>
</dbReference>
<evidence type="ECO:0000256" key="4">
    <source>
        <dbReference type="SAM" id="MobiDB-lite"/>
    </source>
</evidence>
<keyword evidence="3" id="KW-0496">Mitochondrion</keyword>
<keyword evidence="3" id="KW-0143">Chaperone</keyword>
<dbReference type="EMBL" id="KZ679262">
    <property type="protein sequence ID" value="PTB40807.1"/>
    <property type="molecule type" value="Genomic_DNA"/>
</dbReference>
<comment type="function">
    <text evidence="3">Required for mitochondrial cytochrome c oxidase (COX) assembly and respiration.</text>
</comment>
<dbReference type="PANTHER" id="PTHR22977:SF5">
    <property type="entry name" value="COX ASSEMBLY MITOCHONDRIAL PROTEIN HOMOLOG"/>
    <property type="match status" value="1"/>
</dbReference>
<feature type="compositionally biased region" description="Polar residues" evidence="4">
    <location>
        <begin position="1"/>
        <end position="10"/>
    </location>
</feature>
<comment type="similarity">
    <text evidence="1 3">Belongs to the CMC family.</text>
</comment>
<evidence type="ECO:0000256" key="1">
    <source>
        <dbReference type="ARBA" id="ARBA00007347"/>
    </source>
</evidence>
<evidence type="ECO:0000313" key="5">
    <source>
        <dbReference type="EMBL" id="PTB40807.1"/>
    </source>
</evidence>
<accession>A0A2T3Z7M4</accession>
<name>A0A2T3Z7M4_TRIA4</name>
<dbReference type="PANTHER" id="PTHR22977">
    <property type="entry name" value="COX ASSEMBLY MITOCHONDRIAL PROTEIN"/>
    <property type="match status" value="1"/>
</dbReference>
<evidence type="ECO:0000313" key="6">
    <source>
        <dbReference type="Proteomes" id="UP000240493"/>
    </source>
</evidence>
<sequence>MAAMATQTPEFPQPRLGVPSRNPLPLSASQESQVRDIYYARVRKLCADEIKAFADCALGRTFSVSFACKAENHAMNACMVQHATQEQQDAAREDWFALRMERQKQRERKAKMAAAQEEFMREWWGLPEEVRLSRQKEMEKRGEKIPPARPEASAK</sequence>
<protein>
    <recommendedName>
        <fullName evidence="3">COX assembly mitochondrial protein</fullName>
    </recommendedName>
</protein>
<evidence type="ECO:0000256" key="3">
    <source>
        <dbReference type="RuleBase" id="RU364104"/>
    </source>
</evidence>
<dbReference type="Pfam" id="PF08583">
    <property type="entry name" value="Cmc1"/>
    <property type="match status" value="1"/>
</dbReference>
<gene>
    <name evidence="5" type="ORF">M441DRAFT_69236</name>
</gene>
<feature type="region of interest" description="Disordered" evidence="4">
    <location>
        <begin position="135"/>
        <end position="155"/>
    </location>
</feature>
<dbReference type="Proteomes" id="UP000240493">
    <property type="component" value="Unassembled WGS sequence"/>
</dbReference>
<feature type="region of interest" description="Disordered" evidence="4">
    <location>
        <begin position="1"/>
        <end position="27"/>
    </location>
</feature>
<proteinExistence type="inferred from homology"/>
<keyword evidence="3" id="KW-0472">Membrane</keyword>
<reference evidence="5 6" key="1">
    <citation type="submission" date="2016-07" db="EMBL/GenBank/DDBJ databases">
        <title>Multiple horizontal gene transfer events from other fungi enriched the ability of initially mycotrophic Trichoderma (Ascomycota) to feed on dead plant biomass.</title>
        <authorList>
            <consortium name="DOE Joint Genome Institute"/>
            <person name="Aerts A."/>
            <person name="Atanasova L."/>
            <person name="Chenthamara K."/>
            <person name="Zhang J."/>
            <person name="Grujic M."/>
            <person name="Henrissat B."/>
            <person name="Kuo A."/>
            <person name="Salamov A."/>
            <person name="Lipzen A."/>
            <person name="Labutti K."/>
            <person name="Barry K."/>
            <person name="Miao Y."/>
            <person name="Rahimi M.J."/>
            <person name="Shen Q."/>
            <person name="Grigoriev I.V."/>
            <person name="Kubicek C.P."/>
            <person name="Druzhinina I.S."/>
        </authorList>
    </citation>
    <scope>NUCLEOTIDE SEQUENCE [LARGE SCALE GENOMIC DNA]</scope>
    <source>
        <strain evidence="5 6">CBS 433.97</strain>
    </source>
</reference>